<accession>A0AAD4Z258</accession>
<reference evidence="2 3" key="1">
    <citation type="journal article" date="2022" name="G3 (Bethesda)">
        <title>Whole-genome sequence and methylome profiling of the almond [Prunus dulcis (Mill.) D.A. Webb] cultivar 'Nonpareil'.</title>
        <authorList>
            <person name="D'Amico-Willman K.M."/>
            <person name="Ouma W.Z."/>
            <person name="Meulia T."/>
            <person name="Sideli G.M."/>
            <person name="Gradziel T.M."/>
            <person name="Fresnedo-Ramirez J."/>
        </authorList>
    </citation>
    <scope>NUCLEOTIDE SEQUENCE [LARGE SCALE GENOMIC DNA]</scope>
    <source>
        <strain evidence="2">Clone GOH B32 T37-40</strain>
    </source>
</reference>
<evidence type="ECO:0000256" key="1">
    <source>
        <dbReference type="SAM" id="MobiDB-lite"/>
    </source>
</evidence>
<dbReference type="EMBL" id="JAJFAZ020000005">
    <property type="protein sequence ID" value="KAI5329769.1"/>
    <property type="molecule type" value="Genomic_DNA"/>
</dbReference>
<organism evidence="2 3">
    <name type="scientific">Prunus dulcis</name>
    <name type="common">Almond</name>
    <name type="synonym">Amygdalus dulcis</name>
    <dbReference type="NCBI Taxonomy" id="3755"/>
    <lineage>
        <taxon>Eukaryota</taxon>
        <taxon>Viridiplantae</taxon>
        <taxon>Streptophyta</taxon>
        <taxon>Embryophyta</taxon>
        <taxon>Tracheophyta</taxon>
        <taxon>Spermatophyta</taxon>
        <taxon>Magnoliopsida</taxon>
        <taxon>eudicotyledons</taxon>
        <taxon>Gunneridae</taxon>
        <taxon>Pentapetalae</taxon>
        <taxon>rosids</taxon>
        <taxon>fabids</taxon>
        <taxon>Rosales</taxon>
        <taxon>Rosaceae</taxon>
        <taxon>Amygdaloideae</taxon>
        <taxon>Amygdaleae</taxon>
        <taxon>Prunus</taxon>
    </lineage>
</organism>
<feature type="region of interest" description="Disordered" evidence="1">
    <location>
        <begin position="1"/>
        <end position="57"/>
    </location>
</feature>
<gene>
    <name evidence="2" type="ORF">L3X38_029166</name>
</gene>
<proteinExistence type="predicted"/>
<keyword evidence="3" id="KW-1185">Reference proteome</keyword>
<evidence type="ECO:0000313" key="3">
    <source>
        <dbReference type="Proteomes" id="UP001054821"/>
    </source>
</evidence>
<comment type="caution">
    <text evidence="2">The sequence shown here is derived from an EMBL/GenBank/DDBJ whole genome shotgun (WGS) entry which is preliminary data.</text>
</comment>
<feature type="compositionally biased region" description="Basic and acidic residues" evidence="1">
    <location>
        <begin position="28"/>
        <end position="49"/>
    </location>
</feature>
<evidence type="ECO:0000313" key="2">
    <source>
        <dbReference type="EMBL" id="KAI5329769.1"/>
    </source>
</evidence>
<dbReference type="Proteomes" id="UP001054821">
    <property type="component" value="Chromosome 5"/>
</dbReference>
<dbReference type="AlphaFoldDB" id="A0AAD4Z258"/>
<protein>
    <submittedName>
        <fullName evidence="2">Uncharacterized protein</fullName>
    </submittedName>
</protein>
<name>A0AAD4Z258_PRUDU</name>
<sequence length="181" mass="20578">MMMSTSFTRSRHRLLTLPSPEAAIKGTAHTDDKTPSRQDKTAPIPDRKATSPTETEDTCHLDLEDLLALNVRVLRDGFSYGQRPTAVGFYDDDGLGVQNVKEKFGHSWQLANNYREFVDTNLPERTVRPVSVTPNMFVPAPNSRRAFYFYYKALRGQRRRYITMPGPAHQQPVGCYRITLG</sequence>